<dbReference type="InterPro" id="IPR017937">
    <property type="entry name" value="Thioredoxin_CS"/>
</dbReference>
<dbReference type="SUPFAM" id="SSF52833">
    <property type="entry name" value="Thioredoxin-like"/>
    <property type="match status" value="1"/>
</dbReference>
<dbReference type="CDD" id="cd00158">
    <property type="entry name" value="RHOD"/>
    <property type="match status" value="1"/>
</dbReference>
<dbReference type="EMBL" id="WNXC01000001">
    <property type="protein sequence ID" value="MBB2148157.1"/>
    <property type="molecule type" value="Genomic_DNA"/>
</dbReference>
<dbReference type="InterPro" id="IPR001763">
    <property type="entry name" value="Rhodanese-like_dom"/>
</dbReference>
<protein>
    <submittedName>
        <fullName evidence="8">Thioredoxin fold domain-containing protein</fullName>
    </submittedName>
</protein>
<keyword evidence="3" id="KW-1015">Disulfide bond</keyword>
<name>A0ABR6ESC0_9SPHI</name>
<feature type="chain" id="PRO_5045635381" evidence="5">
    <location>
        <begin position="33"/>
        <end position="244"/>
    </location>
</feature>
<dbReference type="PROSITE" id="PS00194">
    <property type="entry name" value="THIOREDOXIN_1"/>
    <property type="match status" value="1"/>
</dbReference>
<keyword evidence="5" id="KW-0732">Signal</keyword>
<gene>
    <name evidence="8" type="ORF">GM920_04440</name>
</gene>
<dbReference type="SMART" id="SM00450">
    <property type="entry name" value="RHOD"/>
    <property type="match status" value="1"/>
</dbReference>
<dbReference type="SUPFAM" id="SSF52821">
    <property type="entry name" value="Rhodanese/Cell cycle control phosphatase"/>
    <property type="match status" value="1"/>
</dbReference>
<evidence type="ECO:0000256" key="5">
    <source>
        <dbReference type="SAM" id="SignalP"/>
    </source>
</evidence>
<keyword evidence="9" id="KW-1185">Reference proteome</keyword>
<dbReference type="InterPro" id="IPR036249">
    <property type="entry name" value="Thioredoxin-like_sf"/>
</dbReference>
<dbReference type="Gene3D" id="3.40.250.10">
    <property type="entry name" value="Rhodanese-like domain"/>
    <property type="match status" value="1"/>
</dbReference>
<evidence type="ECO:0000313" key="9">
    <source>
        <dbReference type="Proteomes" id="UP000636110"/>
    </source>
</evidence>
<sequence>MKVQQHKKTNTFSFLTLVIGCFLFSISSATFAQTIPAVEFQNQLKTDNKAVLLDVRTSEEYNSGHLEQAKNLNIYDQSFKEELSKMDKTQPVYVYCKGGGRSANAVKQMQELGFTSVYELKGGIMAWEQGGLPLSNAEKPKTDRFTSTDFDKMLKANKNVLVDFYAEWCLPCKQMEPVLEKLKNQFKGKVSIERVNVDEAKSLSKSIKIEGLPVVAIYQNGVEIKRVTGFQSEKDLLKLIQQLK</sequence>
<evidence type="ECO:0000256" key="4">
    <source>
        <dbReference type="ARBA" id="ARBA00023284"/>
    </source>
</evidence>
<dbReference type="InterPro" id="IPR036873">
    <property type="entry name" value="Rhodanese-like_dom_sf"/>
</dbReference>
<comment type="caution">
    <text evidence="8">The sequence shown here is derived from an EMBL/GenBank/DDBJ whole genome shotgun (WGS) entry which is preliminary data.</text>
</comment>
<organism evidence="8 9">
    <name type="scientific">Pedobacter gandavensis</name>
    <dbReference type="NCBI Taxonomy" id="2679963"/>
    <lineage>
        <taxon>Bacteria</taxon>
        <taxon>Pseudomonadati</taxon>
        <taxon>Bacteroidota</taxon>
        <taxon>Sphingobacteriia</taxon>
        <taxon>Sphingobacteriales</taxon>
        <taxon>Sphingobacteriaceae</taxon>
        <taxon>Pedobacter</taxon>
    </lineage>
</organism>
<dbReference type="Proteomes" id="UP000636110">
    <property type="component" value="Unassembled WGS sequence"/>
</dbReference>
<evidence type="ECO:0000256" key="1">
    <source>
        <dbReference type="ARBA" id="ARBA00022448"/>
    </source>
</evidence>
<dbReference type="PROSITE" id="PS51352">
    <property type="entry name" value="THIOREDOXIN_2"/>
    <property type="match status" value="1"/>
</dbReference>
<keyword evidence="1" id="KW-0813">Transport</keyword>
<dbReference type="RefSeq" id="WP_182953800.1">
    <property type="nucleotide sequence ID" value="NZ_WNXC01000001.1"/>
</dbReference>
<proteinExistence type="predicted"/>
<dbReference type="CDD" id="cd02947">
    <property type="entry name" value="TRX_family"/>
    <property type="match status" value="1"/>
</dbReference>
<feature type="domain" description="Rhodanese" evidence="6">
    <location>
        <begin position="46"/>
        <end position="136"/>
    </location>
</feature>
<evidence type="ECO:0000256" key="3">
    <source>
        <dbReference type="ARBA" id="ARBA00023157"/>
    </source>
</evidence>
<accession>A0ABR6ESC0</accession>
<dbReference type="InterPro" id="IPR013766">
    <property type="entry name" value="Thioredoxin_domain"/>
</dbReference>
<evidence type="ECO:0000313" key="8">
    <source>
        <dbReference type="EMBL" id="MBB2148157.1"/>
    </source>
</evidence>
<dbReference type="PANTHER" id="PTHR45663">
    <property type="entry name" value="GEO12009P1"/>
    <property type="match status" value="1"/>
</dbReference>
<evidence type="ECO:0000259" key="6">
    <source>
        <dbReference type="PROSITE" id="PS50206"/>
    </source>
</evidence>
<reference evidence="8 9" key="1">
    <citation type="submission" date="2019-11" db="EMBL/GenBank/DDBJ databases">
        <title>Description of Pedobacter sp. LMG 31462T.</title>
        <authorList>
            <person name="Carlier A."/>
            <person name="Qi S."/>
            <person name="Vandamme P."/>
        </authorList>
    </citation>
    <scope>NUCLEOTIDE SEQUENCE [LARGE SCALE GENOMIC DNA]</scope>
    <source>
        <strain evidence="8 9">LMG 31462</strain>
    </source>
</reference>
<dbReference type="PANTHER" id="PTHR45663:SF11">
    <property type="entry name" value="GEO12009P1"/>
    <property type="match status" value="1"/>
</dbReference>
<dbReference type="Gene3D" id="3.40.30.10">
    <property type="entry name" value="Glutaredoxin"/>
    <property type="match status" value="1"/>
</dbReference>
<dbReference type="PROSITE" id="PS50206">
    <property type="entry name" value="RHODANESE_3"/>
    <property type="match status" value="1"/>
</dbReference>
<feature type="domain" description="Thioredoxin" evidence="7">
    <location>
        <begin position="128"/>
        <end position="244"/>
    </location>
</feature>
<evidence type="ECO:0000256" key="2">
    <source>
        <dbReference type="ARBA" id="ARBA00022982"/>
    </source>
</evidence>
<evidence type="ECO:0000259" key="7">
    <source>
        <dbReference type="PROSITE" id="PS51352"/>
    </source>
</evidence>
<dbReference type="PROSITE" id="PS51257">
    <property type="entry name" value="PROKAR_LIPOPROTEIN"/>
    <property type="match status" value="1"/>
</dbReference>
<keyword evidence="2" id="KW-0249">Electron transport</keyword>
<feature type="signal peptide" evidence="5">
    <location>
        <begin position="1"/>
        <end position="32"/>
    </location>
</feature>
<keyword evidence="4" id="KW-0676">Redox-active center</keyword>
<dbReference type="Pfam" id="PF00581">
    <property type="entry name" value="Rhodanese"/>
    <property type="match status" value="1"/>
</dbReference>
<dbReference type="Pfam" id="PF00085">
    <property type="entry name" value="Thioredoxin"/>
    <property type="match status" value="1"/>
</dbReference>